<reference evidence="3 4" key="1">
    <citation type="journal article" date="2004" name="Proc. Natl. Acad. Sci. U.S.A.">
        <title>The complete genomic sequence of Nocardia farcinica IFM 10152.</title>
        <authorList>
            <person name="Ishikawa J."/>
            <person name="Yamashita A."/>
            <person name="Mikami Y."/>
            <person name="Hoshino Y."/>
            <person name="Kurita H."/>
            <person name="Hotta K."/>
            <person name="Shiba T."/>
            <person name="Hattori M."/>
        </authorList>
    </citation>
    <scope>NUCLEOTIDE SEQUENCE [LARGE SCALE GENOMIC DNA]</scope>
    <source>
        <strain evidence="3 4">IFM 10152</strain>
    </source>
</reference>
<feature type="domain" description="DUF7341" evidence="2">
    <location>
        <begin position="9"/>
        <end position="142"/>
    </location>
</feature>
<feature type="domain" description="DUF7340" evidence="1">
    <location>
        <begin position="149"/>
        <end position="209"/>
    </location>
</feature>
<dbReference type="Pfam" id="PF24029">
    <property type="entry name" value="DUF7340"/>
    <property type="match status" value="1"/>
</dbReference>
<protein>
    <submittedName>
        <fullName evidence="3">Uncharacterized protein</fullName>
    </submittedName>
</protein>
<keyword evidence="4" id="KW-1185">Reference proteome</keyword>
<organism evidence="3 4">
    <name type="scientific">Nocardia farcinica (strain IFM 10152)</name>
    <dbReference type="NCBI Taxonomy" id="247156"/>
    <lineage>
        <taxon>Bacteria</taxon>
        <taxon>Bacillati</taxon>
        <taxon>Actinomycetota</taxon>
        <taxon>Actinomycetes</taxon>
        <taxon>Mycobacteriales</taxon>
        <taxon>Nocardiaceae</taxon>
        <taxon>Nocardia</taxon>
    </lineage>
</organism>
<dbReference type="Proteomes" id="UP000006820">
    <property type="component" value="Chromosome"/>
</dbReference>
<proteinExistence type="predicted"/>
<sequence>MSEPTELVEGARAAFADAVHDLIGWRSDTIERDDGPETVVRSSLYSDLTDARLGETYGYSSRRPTPASRGPGWSEALSLLVQIDQRVAQWWPGVPDNQHGQPLTVRRLYALCDHGWRPQDVAVLRRMARVVRSWVGQAEALLGEDAAAHRYELRAACPACGALHVWGEDAAGETVRRYSLVVDRSSAQCLACDTRWAPEYYAILARTIGAGLPDGVLE</sequence>
<evidence type="ECO:0000313" key="3">
    <source>
        <dbReference type="EMBL" id="BAD58811.1"/>
    </source>
</evidence>
<evidence type="ECO:0000313" key="4">
    <source>
        <dbReference type="Proteomes" id="UP000006820"/>
    </source>
</evidence>
<dbReference type="KEGG" id="nfa:NFA_39630"/>
<dbReference type="AlphaFoldDB" id="Q5YSN0"/>
<dbReference type="OrthoDB" id="3700898at2"/>
<dbReference type="InterPro" id="IPR055765">
    <property type="entry name" value="DUF7341"/>
</dbReference>
<evidence type="ECO:0000259" key="2">
    <source>
        <dbReference type="Pfam" id="PF24030"/>
    </source>
</evidence>
<gene>
    <name evidence="3" type="ordered locus">NFA_39630</name>
</gene>
<dbReference type="EMBL" id="AP006618">
    <property type="protein sequence ID" value="BAD58811.1"/>
    <property type="molecule type" value="Genomic_DNA"/>
</dbReference>
<dbReference type="HOGENOM" id="CLU_1265857_0_0_11"/>
<dbReference type="InterPro" id="IPR055764">
    <property type="entry name" value="DUF7340"/>
</dbReference>
<dbReference type="GeneID" id="61134637"/>
<name>Q5YSN0_NOCFA</name>
<evidence type="ECO:0000259" key="1">
    <source>
        <dbReference type="Pfam" id="PF24029"/>
    </source>
</evidence>
<dbReference type="RefSeq" id="WP_011210496.1">
    <property type="nucleotide sequence ID" value="NC_006361.1"/>
</dbReference>
<accession>Q5YSN0</accession>
<dbReference type="Pfam" id="PF24030">
    <property type="entry name" value="DUF7341"/>
    <property type="match status" value="1"/>
</dbReference>